<dbReference type="Gene3D" id="3.10.20.90">
    <property type="entry name" value="Phosphatidylinositol 3-kinase Catalytic Subunit, Chain A, domain 1"/>
    <property type="match status" value="1"/>
</dbReference>
<dbReference type="CDD" id="cd17039">
    <property type="entry name" value="Ubl_ubiquitin_like"/>
    <property type="match status" value="1"/>
</dbReference>
<comment type="caution">
    <text evidence="2">The sequence shown here is derived from an EMBL/GenBank/DDBJ whole genome shotgun (WGS) entry which is preliminary data.</text>
</comment>
<dbReference type="SUPFAM" id="SSF54236">
    <property type="entry name" value="Ubiquitin-like"/>
    <property type="match status" value="1"/>
</dbReference>
<evidence type="ECO:0000313" key="2">
    <source>
        <dbReference type="EMBL" id="KAG2400527.1"/>
    </source>
</evidence>
<dbReference type="PROSITE" id="PS50053">
    <property type="entry name" value="UBIQUITIN_2"/>
    <property type="match status" value="1"/>
</dbReference>
<accession>A0A8T0KKN0</accession>
<dbReference type="InterPro" id="IPR029071">
    <property type="entry name" value="Ubiquitin-like_domsf"/>
</dbReference>
<dbReference type="InterPro" id="IPR000626">
    <property type="entry name" value="Ubiquitin-like_dom"/>
</dbReference>
<dbReference type="Proteomes" id="UP000743370">
    <property type="component" value="Unassembled WGS sequence"/>
</dbReference>
<organism evidence="2 3">
    <name type="scientific">Phaseolus angularis</name>
    <name type="common">Azuki bean</name>
    <name type="synonym">Vigna angularis</name>
    <dbReference type="NCBI Taxonomy" id="3914"/>
    <lineage>
        <taxon>Eukaryota</taxon>
        <taxon>Viridiplantae</taxon>
        <taxon>Streptophyta</taxon>
        <taxon>Embryophyta</taxon>
        <taxon>Tracheophyta</taxon>
        <taxon>Spermatophyta</taxon>
        <taxon>Magnoliopsida</taxon>
        <taxon>eudicotyledons</taxon>
        <taxon>Gunneridae</taxon>
        <taxon>Pentapetalae</taxon>
        <taxon>rosids</taxon>
        <taxon>fabids</taxon>
        <taxon>Fabales</taxon>
        <taxon>Fabaceae</taxon>
        <taxon>Papilionoideae</taxon>
        <taxon>50 kb inversion clade</taxon>
        <taxon>NPAAA clade</taxon>
        <taxon>indigoferoid/millettioid clade</taxon>
        <taxon>Phaseoleae</taxon>
        <taxon>Vigna</taxon>
    </lineage>
</organism>
<dbReference type="AlphaFoldDB" id="A0A8T0KKN0"/>
<evidence type="ECO:0000313" key="3">
    <source>
        <dbReference type="Proteomes" id="UP000743370"/>
    </source>
</evidence>
<protein>
    <recommendedName>
        <fullName evidence="1">Ubiquitin-like domain-containing protein</fullName>
    </recommendedName>
</protein>
<feature type="domain" description="Ubiquitin-like" evidence="1">
    <location>
        <begin position="65"/>
        <end position="131"/>
    </location>
</feature>
<proteinExistence type="predicted"/>
<dbReference type="EMBL" id="JABFOF010000004">
    <property type="protein sequence ID" value="KAG2400527.1"/>
    <property type="molecule type" value="Genomic_DNA"/>
</dbReference>
<sequence>MLHHSRIHLFIVTDDAENLPALPPMRSPFFLAQPLQPSTLPRIEYDPLLMPDISSLSQQRMMTTLMASVKMPKSRDRVRIESDREETVGKLKEKIAAGKDMQGVPADRIVLQLHSMHQELNDHMALQDYSLWLVHSRVLRSKLLAEVADDCVELKGSVSSLWGGFYVSSNNSTTRSKRSLAFRLASGPSKKGPGH</sequence>
<evidence type="ECO:0000259" key="1">
    <source>
        <dbReference type="PROSITE" id="PS50053"/>
    </source>
</evidence>
<gene>
    <name evidence="2" type="ORF">HKW66_Vig0096190</name>
</gene>
<name>A0A8T0KKN0_PHAAN</name>
<reference evidence="2 3" key="1">
    <citation type="submission" date="2020-05" db="EMBL/GenBank/DDBJ databases">
        <title>Vigna angularis (adzuki bean) Var. LongXiaoDou No. 4 denovo assembly.</title>
        <authorList>
            <person name="Xiang H."/>
        </authorList>
    </citation>
    <scope>NUCLEOTIDE SEQUENCE [LARGE SCALE GENOMIC DNA]</scope>
    <source>
        <tissue evidence="2">Leaf</tissue>
    </source>
</reference>